<sequence length="722" mass="77701">MTVDTYAVCPCGNGKKIKFCKCKDSVHELDAVIKMVEGGQVVPALDRLSTILQENPDAAWALAIRGRLLLDLREYESLSENAERFIRLQPSNPLALTQRAAAMIFKGDAESATSTILQALTESGRDVDSFVLDVASVLAFSLAQSGAFLTARVYATLAMMASGYEGGRTAVSVLRQLNQAPTISQLMKSIPETIERPADASWGERYDEAAGLLQSNQVLLAENKFQSLQRTVADEPAILSGLLTCAIWRGDTDTQSDMLRKLSECESLDFDTRAKYLAMSAMAKPSTPDVCIPTVELTCDIENTEEIELSMTASSYFVSLPPDLLSGMRASEDDIPPRAGFQILDREKPTELDKLPPISEVPEAVAMVFIYGKQTDRAARIEVVEVRQDRIEQVKSRINDAVESAFEFTQSDGEPLPLLVASQPAIAMVRFQASPLDAEKLQLDLVQERMPEAVASLKLPLLGNASLKDLAGDESKLLVRTAVMQIIEQYDAVSSKLGDSIEKVYEFAGLQRRGMIVANNEDIESLANEDLAFVDPSQLNTESLIYLVQRAQQVSSTNAMRRFASALLESEMSEEQRPAKLLAYMTLINTATDNAVALKLLEEAKAFAAANQISTANLLLTEIGLRLQGGDGPGFQSALQAISSQYGQEPEVMAQLQQMLMAYGLIGPDGRPRGGPGGPPSAAAPAAAGGGLWTPDGGAPAPSPAAGGEGDGGSKLWVPGMD</sequence>
<evidence type="ECO:0000313" key="3">
    <source>
        <dbReference type="Proteomes" id="UP000316598"/>
    </source>
</evidence>
<feature type="compositionally biased region" description="Low complexity" evidence="1">
    <location>
        <begin position="695"/>
        <end position="706"/>
    </location>
</feature>
<dbReference type="AlphaFoldDB" id="A0A5C5WR69"/>
<dbReference type="Proteomes" id="UP000316598">
    <property type="component" value="Unassembled WGS sequence"/>
</dbReference>
<gene>
    <name evidence="2" type="ORF">Pla22_02950</name>
</gene>
<keyword evidence="3" id="KW-1185">Reference proteome</keyword>
<dbReference type="InterPro" id="IPR011990">
    <property type="entry name" value="TPR-like_helical_dom_sf"/>
</dbReference>
<accession>A0A5C5WR69</accession>
<comment type="caution">
    <text evidence="2">The sequence shown here is derived from an EMBL/GenBank/DDBJ whole genome shotgun (WGS) entry which is preliminary data.</text>
</comment>
<evidence type="ECO:0000256" key="1">
    <source>
        <dbReference type="SAM" id="MobiDB-lite"/>
    </source>
</evidence>
<reference evidence="2 3" key="1">
    <citation type="submission" date="2019-02" db="EMBL/GenBank/DDBJ databases">
        <title>Deep-cultivation of Planctomycetes and their phenomic and genomic characterization uncovers novel biology.</title>
        <authorList>
            <person name="Wiegand S."/>
            <person name="Jogler M."/>
            <person name="Boedeker C."/>
            <person name="Pinto D."/>
            <person name="Vollmers J."/>
            <person name="Rivas-Marin E."/>
            <person name="Kohn T."/>
            <person name="Peeters S.H."/>
            <person name="Heuer A."/>
            <person name="Rast P."/>
            <person name="Oberbeckmann S."/>
            <person name="Bunk B."/>
            <person name="Jeske O."/>
            <person name="Meyerdierks A."/>
            <person name="Storesund J.E."/>
            <person name="Kallscheuer N."/>
            <person name="Luecker S."/>
            <person name="Lage O.M."/>
            <person name="Pohl T."/>
            <person name="Merkel B.J."/>
            <person name="Hornburger P."/>
            <person name="Mueller R.-W."/>
            <person name="Bruemmer F."/>
            <person name="Labrenz M."/>
            <person name="Spormann A.M."/>
            <person name="Op Den Camp H."/>
            <person name="Overmann J."/>
            <person name="Amann R."/>
            <person name="Jetten M.S.M."/>
            <person name="Mascher T."/>
            <person name="Medema M.H."/>
            <person name="Devos D.P."/>
            <person name="Kaster A.-K."/>
            <person name="Ovreas L."/>
            <person name="Rohde M."/>
            <person name="Galperin M.Y."/>
            <person name="Jogler C."/>
        </authorList>
    </citation>
    <scope>NUCLEOTIDE SEQUENCE [LARGE SCALE GENOMIC DNA]</scope>
    <source>
        <strain evidence="2 3">Pla22</strain>
    </source>
</reference>
<dbReference type="RefSeq" id="WP_146513005.1">
    <property type="nucleotide sequence ID" value="NZ_SJPI01000001.1"/>
</dbReference>
<proteinExistence type="predicted"/>
<organism evidence="2 3">
    <name type="scientific">Rubripirellula amarantea</name>
    <dbReference type="NCBI Taxonomy" id="2527999"/>
    <lineage>
        <taxon>Bacteria</taxon>
        <taxon>Pseudomonadati</taxon>
        <taxon>Planctomycetota</taxon>
        <taxon>Planctomycetia</taxon>
        <taxon>Pirellulales</taxon>
        <taxon>Pirellulaceae</taxon>
        <taxon>Rubripirellula</taxon>
    </lineage>
</organism>
<dbReference type="OrthoDB" id="242313at2"/>
<feature type="region of interest" description="Disordered" evidence="1">
    <location>
        <begin position="667"/>
        <end position="722"/>
    </location>
</feature>
<name>A0A5C5WR69_9BACT</name>
<protein>
    <submittedName>
        <fullName evidence="2">Uncharacterized protein</fullName>
    </submittedName>
</protein>
<dbReference type="Gene3D" id="1.25.40.10">
    <property type="entry name" value="Tetratricopeptide repeat domain"/>
    <property type="match status" value="1"/>
</dbReference>
<dbReference type="EMBL" id="SJPI01000001">
    <property type="protein sequence ID" value="TWT52669.1"/>
    <property type="molecule type" value="Genomic_DNA"/>
</dbReference>
<dbReference type="SUPFAM" id="SSF48452">
    <property type="entry name" value="TPR-like"/>
    <property type="match status" value="1"/>
</dbReference>
<evidence type="ECO:0000313" key="2">
    <source>
        <dbReference type="EMBL" id="TWT52669.1"/>
    </source>
</evidence>